<accession>W2C9F8</accession>
<keyword evidence="1" id="KW-0472">Membrane</keyword>
<sequence>MKEKNQKKIKSMIAIYLCLVHVVHGRYFVRLGEGRTIFAKFLLLRVCSKSDLCKDGLIFYRDNAALHEFGYMIASRNGSYFIFLMKEKNQKKIKAMIAIYFCLVYVVNGRYFVRLGEGKAIFAGELLLYTLYMRKKCLYFFSIVPGVCFKNMF</sequence>
<name>W2C9F8_9BACT</name>
<keyword evidence="1" id="KW-1133">Transmembrane helix</keyword>
<comment type="caution">
    <text evidence="2">The sequence shown here is derived from an EMBL/GenBank/DDBJ whole genome shotgun (WGS) entry which is preliminary data.</text>
</comment>
<keyword evidence="1" id="KW-0812">Transmembrane</keyword>
<reference evidence="2 3" key="1">
    <citation type="submission" date="2013-11" db="EMBL/GenBank/DDBJ databases">
        <title>Single cell genomics of uncultured Tannerella BU063 (oral taxon 286).</title>
        <authorList>
            <person name="Beall C.J."/>
            <person name="Campbell A.G."/>
            <person name="Griffen A.L."/>
            <person name="Podar M."/>
            <person name="Leys E.J."/>
        </authorList>
    </citation>
    <scope>NUCLEOTIDE SEQUENCE [LARGE SCALE GENOMIC DNA]</scope>
    <source>
        <strain evidence="2">Cell 5</strain>
    </source>
</reference>
<evidence type="ECO:0000313" key="3">
    <source>
        <dbReference type="Proteomes" id="UP000018872"/>
    </source>
</evidence>
<dbReference type="PATRIC" id="fig|1410950.3.peg.2026"/>
<organism evidence="2 3">
    <name type="scientific">Tannerella sp. oral taxon BU063 isolate Cell 5</name>
    <dbReference type="NCBI Taxonomy" id="1410950"/>
    <lineage>
        <taxon>Bacteria</taxon>
        <taxon>Pseudomonadati</taxon>
        <taxon>Bacteroidota</taxon>
        <taxon>Bacteroidia</taxon>
        <taxon>Bacteroidales</taxon>
        <taxon>Tannerellaceae</taxon>
        <taxon>Tannerella</taxon>
    </lineage>
</organism>
<dbReference type="Proteomes" id="UP000018872">
    <property type="component" value="Unassembled WGS sequence"/>
</dbReference>
<protein>
    <submittedName>
        <fullName evidence="2">Uncharacterized protein</fullName>
    </submittedName>
</protein>
<evidence type="ECO:0000313" key="2">
    <source>
        <dbReference type="EMBL" id="ETK03653.1"/>
    </source>
</evidence>
<feature type="transmembrane region" description="Helical" evidence="1">
    <location>
        <begin position="93"/>
        <end position="113"/>
    </location>
</feature>
<evidence type="ECO:0000256" key="1">
    <source>
        <dbReference type="SAM" id="Phobius"/>
    </source>
</evidence>
<dbReference type="AlphaFoldDB" id="W2C9F8"/>
<gene>
    <name evidence="2" type="ORF">T229_13135</name>
</gene>
<proteinExistence type="predicted"/>
<dbReference type="EMBL" id="AYYC01000732">
    <property type="protein sequence ID" value="ETK03653.1"/>
    <property type="molecule type" value="Genomic_DNA"/>
</dbReference>